<proteinExistence type="predicted"/>
<evidence type="ECO:0000313" key="1">
    <source>
        <dbReference type="EMBL" id="RTR19855.1"/>
    </source>
</evidence>
<name>A0A3S0K4P6_9PROT</name>
<protein>
    <submittedName>
        <fullName evidence="1">DUF2971 domain-containing protein</fullName>
    </submittedName>
</protein>
<dbReference type="EMBL" id="RXMA01000010">
    <property type="protein sequence ID" value="RTR19855.1"/>
    <property type="molecule type" value="Genomic_DNA"/>
</dbReference>
<keyword evidence="2" id="KW-1185">Reference proteome</keyword>
<comment type="caution">
    <text evidence="1">The sequence shown here is derived from an EMBL/GenBank/DDBJ whole genome shotgun (WGS) entry which is preliminary data.</text>
</comment>
<dbReference type="Pfam" id="PF11185">
    <property type="entry name" value="DUF2971"/>
    <property type="match status" value="1"/>
</dbReference>
<sequence>MIMPPNDSVFDRHGRECDQIVDEFIKSRCANNPEKLFHYTSVAGFEAIIRNGTLWATALPHMNDPTELIHGVEKFNEYLQQKLPILSGDLRKFWDKCLSGTDNSTIRKISDQFFSISFSKKEDDLNQWRSYAKDCSGFSLEFSYDFINSYMKDPEIPHKHKFFSSEIFYDYEVFHVASDKIIALTNKYASNERTNDSLGFLINVITASLRLSFYQKNKHYREEKEWRILIYMGNEKQEQEIEYRTRGNSLVPYTEFNWKSATPCPLKRVWIGPAAAHDTTPESVKAFLKHHGYGDEIEVLKSDFQYRSL</sequence>
<dbReference type="InterPro" id="IPR021352">
    <property type="entry name" value="DUF2971"/>
</dbReference>
<dbReference type="RefSeq" id="WP_126615738.1">
    <property type="nucleotide sequence ID" value="NZ_JBHUCY010000043.1"/>
</dbReference>
<accession>A0A3S0K4P6</accession>
<evidence type="ECO:0000313" key="2">
    <source>
        <dbReference type="Proteomes" id="UP000277007"/>
    </source>
</evidence>
<organism evidence="1 2">
    <name type="scientific">Azospirillum griseum</name>
    <dbReference type="NCBI Taxonomy" id="2496639"/>
    <lineage>
        <taxon>Bacteria</taxon>
        <taxon>Pseudomonadati</taxon>
        <taxon>Pseudomonadota</taxon>
        <taxon>Alphaproteobacteria</taxon>
        <taxon>Rhodospirillales</taxon>
        <taxon>Azospirillaceae</taxon>
        <taxon>Azospirillum</taxon>
    </lineage>
</organism>
<dbReference type="OrthoDB" id="9795560at2"/>
<gene>
    <name evidence="1" type="ORF">EJ903_12725</name>
</gene>
<dbReference type="AlphaFoldDB" id="A0A3S0K4P6"/>
<dbReference type="Proteomes" id="UP000277007">
    <property type="component" value="Unassembled WGS sequence"/>
</dbReference>
<reference evidence="1 2" key="1">
    <citation type="submission" date="2018-12" db="EMBL/GenBank/DDBJ databases">
        <authorList>
            <person name="Yang Y."/>
        </authorList>
    </citation>
    <scope>NUCLEOTIDE SEQUENCE [LARGE SCALE GENOMIC DNA]</scope>
    <source>
        <strain evidence="1 2">L-25-5w-1</strain>
    </source>
</reference>